<dbReference type="PANTHER" id="PTHR12151">
    <property type="entry name" value="ELECTRON TRANSPORT PROTIN SCO1/SENC FAMILY MEMBER"/>
    <property type="match status" value="1"/>
</dbReference>
<gene>
    <name evidence="4" type="ORF">MAE02_53900</name>
</gene>
<evidence type="ECO:0000313" key="4">
    <source>
        <dbReference type="EMBL" id="GEO17694.1"/>
    </source>
</evidence>
<proteinExistence type="inferred from homology"/>
<organism evidence="4 5">
    <name type="scientific">Microvirga aerophila</name>
    <dbReference type="NCBI Taxonomy" id="670291"/>
    <lineage>
        <taxon>Bacteria</taxon>
        <taxon>Pseudomonadati</taxon>
        <taxon>Pseudomonadota</taxon>
        <taxon>Alphaproteobacteria</taxon>
        <taxon>Hyphomicrobiales</taxon>
        <taxon>Methylobacteriaceae</taxon>
        <taxon>Microvirga</taxon>
    </lineage>
</organism>
<comment type="similarity">
    <text evidence="1">Belongs to the SCO1/2 family.</text>
</comment>
<dbReference type="Proteomes" id="UP000321085">
    <property type="component" value="Unassembled WGS sequence"/>
</dbReference>
<keyword evidence="5" id="KW-1185">Reference proteome</keyword>
<dbReference type="EMBL" id="BJYU01000119">
    <property type="protein sequence ID" value="GEO17694.1"/>
    <property type="molecule type" value="Genomic_DNA"/>
</dbReference>
<dbReference type="AlphaFoldDB" id="A0A512C0F7"/>
<dbReference type="Gene3D" id="3.40.30.10">
    <property type="entry name" value="Glutaredoxin"/>
    <property type="match status" value="1"/>
</dbReference>
<feature type="binding site" evidence="2">
    <location>
        <position position="79"/>
    </location>
    <ligand>
        <name>Cu cation</name>
        <dbReference type="ChEBI" id="CHEBI:23378"/>
    </ligand>
</feature>
<dbReference type="SUPFAM" id="SSF52833">
    <property type="entry name" value="Thioredoxin-like"/>
    <property type="match status" value="1"/>
</dbReference>
<feature type="binding site" evidence="2">
    <location>
        <position position="161"/>
    </location>
    <ligand>
        <name>Cu cation</name>
        <dbReference type="ChEBI" id="CHEBI:23378"/>
    </ligand>
</feature>
<dbReference type="RefSeq" id="WP_147022563.1">
    <property type="nucleotide sequence ID" value="NZ_BJYU01000119.1"/>
</dbReference>
<keyword evidence="2" id="KW-0186">Copper</keyword>
<dbReference type="PANTHER" id="PTHR12151:SF25">
    <property type="entry name" value="LINALOOL DEHYDRATASE_ISOMERASE DOMAIN-CONTAINING PROTEIN"/>
    <property type="match status" value="1"/>
</dbReference>
<evidence type="ECO:0000256" key="3">
    <source>
        <dbReference type="PIRSR" id="PIRSR603782-2"/>
    </source>
</evidence>
<evidence type="ECO:0000313" key="5">
    <source>
        <dbReference type="Proteomes" id="UP000321085"/>
    </source>
</evidence>
<dbReference type="InterPro" id="IPR003782">
    <property type="entry name" value="SCO1/SenC"/>
</dbReference>
<dbReference type="CDD" id="cd02968">
    <property type="entry name" value="SCO"/>
    <property type="match status" value="1"/>
</dbReference>
<dbReference type="GO" id="GO:0046872">
    <property type="term" value="F:metal ion binding"/>
    <property type="evidence" value="ECO:0007669"/>
    <property type="project" value="UniProtKB-KW"/>
</dbReference>
<comment type="caution">
    <text evidence="4">The sequence shown here is derived from an EMBL/GenBank/DDBJ whole genome shotgun (WGS) entry which is preliminary data.</text>
</comment>
<dbReference type="Pfam" id="PF02630">
    <property type="entry name" value="SCO1-SenC"/>
    <property type="match status" value="1"/>
</dbReference>
<protein>
    <submittedName>
        <fullName evidence="4">Copper-binding protein</fullName>
    </submittedName>
</protein>
<dbReference type="InterPro" id="IPR036249">
    <property type="entry name" value="Thioredoxin-like_sf"/>
</dbReference>
<reference evidence="4 5" key="1">
    <citation type="submission" date="2019-07" db="EMBL/GenBank/DDBJ databases">
        <title>Whole genome shotgun sequence of Microvirga aerophila NBRC 106136.</title>
        <authorList>
            <person name="Hosoyama A."/>
            <person name="Uohara A."/>
            <person name="Ohji S."/>
            <person name="Ichikawa N."/>
        </authorList>
    </citation>
    <scope>NUCLEOTIDE SEQUENCE [LARGE SCALE GENOMIC DNA]</scope>
    <source>
        <strain evidence="4 5">NBRC 106136</strain>
    </source>
</reference>
<feature type="binding site" evidence="2">
    <location>
        <position position="75"/>
    </location>
    <ligand>
        <name>Cu cation</name>
        <dbReference type="ChEBI" id="CHEBI:23378"/>
    </ligand>
</feature>
<keyword evidence="2" id="KW-0479">Metal-binding</keyword>
<sequence length="196" mass="21442">MTYDQFLDRFLRPTVAFMAGVMCSGMAAANSPDHNRPIGVPLDPLFRLTSHEGKAITRAEMRSKPFVVLFGYTDCDDICPTSLFEASILLRELGQAGDRLPVLFVTVDPDHDTPEQLKSYLEAFDDRIIGLTGSKDQIAAVTAAFAEPFKGTATAGDGSSHSSQLFFMDRYGLLAKPIDYTDPEALGSMARRLLAQ</sequence>
<accession>A0A512C0F7</accession>
<evidence type="ECO:0000256" key="2">
    <source>
        <dbReference type="PIRSR" id="PIRSR603782-1"/>
    </source>
</evidence>
<keyword evidence="3" id="KW-1015">Disulfide bond</keyword>
<evidence type="ECO:0000256" key="1">
    <source>
        <dbReference type="ARBA" id="ARBA00010996"/>
    </source>
</evidence>
<feature type="disulfide bond" description="Redox-active" evidence="3">
    <location>
        <begin position="75"/>
        <end position="79"/>
    </location>
</feature>
<name>A0A512C0F7_9HYPH</name>